<organism evidence="2 3">
    <name type="scientific">Paraburkholderia susongensis</name>
    <dbReference type="NCBI Taxonomy" id="1515439"/>
    <lineage>
        <taxon>Bacteria</taxon>
        <taxon>Pseudomonadati</taxon>
        <taxon>Pseudomonadota</taxon>
        <taxon>Betaproteobacteria</taxon>
        <taxon>Burkholderiales</taxon>
        <taxon>Burkholderiaceae</taxon>
        <taxon>Paraburkholderia</taxon>
    </lineage>
</organism>
<dbReference type="InterPro" id="IPR004914">
    <property type="entry name" value="Antirestrict"/>
</dbReference>
<dbReference type="Gene3D" id="3.30.70.3580">
    <property type="entry name" value="Antirestriction protein"/>
    <property type="match status" value="1"/>
</dbReference>
<sequence>MCNTTADTAITATLVPETSRLDFLPRFFGKHMIGEAMVFNWADRLSADYNGGLWDFFTLSNGGFYLAPSVQLDYRVMWNLNSFDDTMGTDAFGIVVTLFALCHLAELTEDEPVIERYHALRDYAAMHAESRKIMRAID</sequence>
<accession>A0A1X7M7A3</accession>
<reference evidence="3" key="1">
    <citation type="submission" date="2017-04" db="EMBL/GenBank/DDBJ databases">
        <authorList>
            <person name="Varghese N."/>
            <person name="Submissions S."/>
        </authorList>
    </citation>
    <scope>NUCLEOTIDE SEQUENCE [LARGE SCALE GENOMIC DNA]</scope>
    <source>
        <strain evidence="3">LMG 29540</strain>
    </source>
</reference>
<dbReference type="Pfam" id="PF03230">
    <property type="entry name" value="Antirestrict"/>
    <property type="match status" value="1"/>
</dbReference>
<protein>
    <submittedName>
        <fullName evidence="2">Antirestriction protein</fullName>
    </submittedName>
</protein>
<evidence type="ECO:0000313" key="2">
    <source>
        <dbReference type="EMBL" id="SMG61587.1"/>
    </source>
</evidence>
<dbReference type="AlphaFoldDB" id="A0A1X7M7A3"/>
<dbReference type="OrthoDB" id="1164967at2"/>
<dbReference type="RefSeq" id="WP_085489959.1">
    <property type="nucleotide sequence ID" value="NZ_FXAT01000023.1"/>
</dbReference>
<dbReference type="InterPro" id="IPR042297">
    <property type="entry name" value="Antirestriction_sf"/>
</dbReference>
<dbReference type="STRING" id="1515439.SAMN06265784_12343"/>
<comment type="similarity">
    <text evidence="1">Belongs to the antirestriction protein family.</text>
</comment>
<keyword evidence="3" id="KW-1185">Reference proteome</keyword>
<evidence type="ECO:0000256" key="1">
    <source>
        <dbReference type="ARBA" id="ARBA00008618"/>
    </source>
</evidence>
<gene>
    <name evidence="2" type="ORF">SAMN06265784_12343</name>
</gene>
<evidence type="ECO:0000313" key="3">
    <source>
        <dbReference type="Proteomes" id="UP000193228"/>
    </source>
</evidence>
<proteinExistence type="inferred from homology"/>
<name>A0A1X7M7A3_9BURK</name>
<dbReference type="Proteomes" id="UP000193228">
    <property type="component" value="Unassembled WGS sequence"/>
</dbReference>
<dbReference type="EMBL" id="FXAT01000023">
    <property type="protein sequence ID" value="SMG61587.1"/>
    <property type="molecule type" value="Genomic_DNA"/>
</dbReference>